<dbReference type="PANTHER" id="PTHR11986">
    <property type="entry name" value="AMINOTRANSFERASE CLASS III"/>
    <property type="match status" value="1"/>
</dbReference>
<evidence type="ECO:0000256" key="3">
    <source>
        <dbReference type="ARBA" id="ARBA00022679"/>
    </source>
</evidence>
<dbReference type="SUPFAM" id="SSF53383">
    <property type="entry name" value="PLP-dependent transferases"/>
    <property type="match status" value="1"/>
</dbReference>
<accession>A0ABU9CAY1</accession>
<comment type="cofactor">
    <cofactor evidence="1">
        <name>pyridoxal 5'-phosphate</name>
        <dbReference type="ChEBI" id="CHEBI:597326"/>
    </cofactor>
</comment>
<keyword evidence="7" id="KW-1185">Reference proteome</keyword>
<dbReference type="Pfam" id="PF00202">
    <property type="entry name" value="Aminotran_3"/>
    <property type="match status" value="1"/>
</dbReference>
<sequence length="411" mass="42255">MTALLQATPPVAAPFHPPPAVMPVAQRPPQVFVRGQGSWLWDAQDRRYFDAVQGWAVNTLGHAPPAVAEALAHQAGTLLQAGPGFYNAPAIALCERLCALSGLAHAFITTSGAEANEGAVKLARKWGQQQRGGAATVITMANSFHGRTLAMMAASGKPGFDRIFAPAVPGFVHMPFNDLAAVRQAIGTDTVAVMLELVQGEAGVVEAQPGFVQGLRALCDAHGLLLIVDEVQTGIGRCGTLFAHTQWDVQPDIVTLGKGLGAGVPAGAVLARAGVCRFVPGDQGGTYNGNALVCAAALAVLDAVSAPGFMQNVHNRGEQLAAGLARLSARHGLGGVHGRGLLRALALPPQLASGVVADAARTLPGDCGLLVNPAQPQRLRLMPALNITAAEVDTLLALLDRALAIATAPPA</sequence>
<dbReference type="EMBL" id="JBBUTH010000001">
    <property type="protein sequence ID" value="MEK8049033.1"/>
    <property type="molecule type" value="Genomic_DNA"/>
</dbReference>
<keyword evidence="3" id="KW-0808">Transferase</keyword>
<dbReference type="Gene3D" id="3.90.1150.10">
    <property type="entry name" value="Aspartate Aminotransferase, domain 1"/>
    <property type="match status" value="1"/>
</dbReference>
<dbReference type="InterPro" id="IPR015421">
    <property type="entry name" value="PyrdxlP-dep_Trfase_major"/>
</dbReference>
<dbReference type="InterPro" id="IPR050103">
    <property type="entry name" value="Class-III_PLP-dep_AT"/>
</dbReference>
<dbReference type="InterPro" id="IPR015422">
    <property type="entry name" value="PyrdxlP-dep_Trfase_small"/>
</dbReference>
<comment type="caution">
    <text evidence="6">The sequence shown here is derived from an EMBL/GenBank/DDBJ whole genome shotgun (WGS) entry which is preliminary data.</text>
</comment>
<dbReference type="RefSeq" id="WP_341408707.1">
    <property type="nucleotide sequence ID" value="NZ_JBBUTH010000001.1"/>
</dbReference>
<dbReference type="InterPro" id="IPR015424">
    <property type="entry name" value="PyrdxlP-dep_Trfase"/>
</dbReference>
<organism evidence="6 7">
    <name type="scientific">Pseudaquabacterium inlustre</name>
    <dbReference type="NCBI Taxonomy" id="2984192"/>
    <lineage>
        <taxon>Bacteria</taxon>
        <taxon>Pseudomonadati</taxon>
        <taxon>Pseudomonadota</taxon>
        <taxon>Betaproteobacteria</taxon>
        <taxon>Burkholderiales</taxon>
        <taxon>Sphaerotilaceae</taxon>
        <taxon>Pseudaquabacterium</taxon>
    </lineage>
</organism>
<keyword evidence="4 5" id="KW-0663">Pyridoxal phosphate</keyword>
<dbReference type="Proteomes" id="UP001365405">
    <property type="component" value="Unassembled WGS sequence"/>
</dbReference>
<dbReference type="InterPro" id="IPR005814">
    <property type="entry name" value="Aminotrans_3"/>
</dbReference>
<dbReference type="PANTHER" id="PTHR11986:SF79">
    <property type="entry name" value="ACETYLORNITHINE AMINOTRANSFERASE, MITOCHONDRIAL"/>
    <property type="match status" value="1"/>
</dbReference>
<dbReference type="InterPro" id="IPR049704">
    <property type="entry name" value="Aminotrans_3_PPA_site"/>
</dbReference>
<evidence type="ECO:0000313" key="6">
    <source>
        <dbReference type="EMBL" id="MEK8049033.1"/>
    </source>
</evidence>
<evidence type="ECO:0000256" key="5">
    <source>
        <dbReference type="RuleBase" id="RU003560"/>
    </source>
</evidence>
<proteinExistence type="inferred from homology"/>
<reference evidence="6 7" key="1">
    <citation type="submission" date="2024-04" db="EMBL/GenBank/DDBJ databases">
        <title>Novel species of the genus Ideonella isolated from streams.</title>
        <authorList>
            <person name="Lu H."/>
        </authorList>
    </citation>
    <scope>NUCLEOTIDE SEQUENCE [LARGE SCALE GENOMIC DNA]</scope>
    <source>
        <strain evidence="6 7">DXS22W</strain>
    </source>
</reference>
<comment type="similarity">
    <text evidence="5">Belongs to the class-III pyridoxal-phosphate-dependent aminotransferase family.</text>
</comment>
<evidence type="ECO:0000256" key="4">
    <source>
        <dbReference type="ARBA" id="ARBA00022898"/>
    </source>
</evidence>
<evidence type="ECO:0000313" key="7">
    <source>
        <dbReference type="Proteomes" id="UP001365405"/>
    </source>
</evidence>
<protein>
    <submittedName>
        <fullName evidence="6">Aminotransferase class III-fold pyridoxal phosphate-dependent enzyme</fullName>
    </submittedName>
</protein>
<dbReference type="Gene3D" id="3.40.640.10">
    <property type="entry name" value="Type I PLP-dependent aspartate aminotransferase-like (Major domain)"/>
    <property type="match status" value="1"/>
</dbReference>
<dbReference type="CDD" id="cd00610">
    <property type="entry name" value="OAT_like"/>
    <property type="match status" value="1"/>
</dbReference>
<gene>
    <name evidence="6" type="ORF">AACH10_02160</name>
</gene>
<evidence type="ECO:0000256" key="1">
    <source>
        <dbReference type="ARBA" id="ARBA00001933"/>
    </source>
</evidence>
<dbReference type="PROSITE" id="PS00600">
    <property type="entry name" value="AA_TRANSFER_CLASS_3"/>
    <property type="match status" value="1"/>
</dbReference>
<dbReference type="GO" id="GO:0008483">
    <property type="term" value="F:transaminase activity"/>
    <property type="evidence" value="ECO:0007669"/>
    <property type="project" value="UniProtKB-KW"/>
</dbReference>
<evidence type="ECO:0000256" key="2">
    <source>
        <dbReference type="ARBA" id="ARBA00022576"/>
    </source>
</evidence>
<name>A0ABU9CAY1_9BURK</name>
<keyword evidence="2 6" id="KW-0032">Aminotransferase</keyword>
<dbReference type="PIRSF" id="PIRSF000521">
    <property type="entry name" value="Transaminase_4ab_Lys_Orn"/>
    <property type="match status" value="1"/>
</dbReference>